<dbReference type="InterPro" id="IPR037092">
    <property type="entry name" value="FlavoCytC_S_DH_flav-bd_sf"/>
</dbReference>
<dbReference type="InterPro" id="IPR016156">
    <property type="entry name" value="FAD/NAD-linked_Rdtase_dimer_sf"/>
</dbReference>
<evidence type="ECO:0000259" key="3">
    <source>
        <dbReference type="Pfam" id="PF07992"/>
    </source>
</evidence>
<dbReference type="InterPro" id="IPR036188">
    <property type="entry name" value="FAD/NAD-bd_sf"/>
</dbReference>
<dbReference type="GO" id="GO:0016491">
    <property type="term" value="F:oxidoreductase activity"/>
    <property type="evidence" value="ECO:0007669"/>
    <property type="project" value="InterPro"/>
</dbReference>
<keyword evidence="7" id="KW-1185">Reference proteome</keyword>
<dbReference type="Pfam" id="PF21706">
    <property type="entry name" value="FCSD_central"/>
    <property type="match status" value="1"/>
</dbReference>
<dbReference type="InterPro" id="IPR049386">
    <property type="entry name" value="FCSD_central"/>
</dbReference>
<gene>
    <name evidence="6" type="ordered locus">Q7C_1163</name>
</gene>
<feature type="domain" description="FAD/NAD(P)-binding" evidence="3">
    <location>
        <begin position="35"/>
        <end position="148"/>
    </location>
</feature>
<dbReference type="SUPFAM" id="SSF51905">
    <property type="entry name" value="FAD/NAD(P)-binding domain"/>
    <property type="match status" value="2"/>
</dbReference>
<dbReference type="InterPro" id="IPR015323">
    <property type="entry name" value="FlavoCytC_S_DH_flav-bd"/>
</dbReference>
<dbReference type="PROSITE" id="PS51318">
    <property type="entry name" value="TAT"/>
    <property type="match status" value="1"/>
</dbReference>
<dbReference type="RefSeq" id="WP_014703738.1">
    <property type="nucleotide sequence ID" value="NC_017856.1"/>
</dbReference>
<dbReference type="STRING" id="754477.Q7C_1163"/>
<name>I1YHC5_METFJ</name>
<dbReference type="PATRIC" id="fig|754477.3.peg.1142"/>
<evidence type="ECO:0000313" key="6">
    <source>
        <dbReference type="EMBL" id="AFJ02318.1"/>
    </source>
</evidence>
<dbReference type="EMBL" id="CP003380">
    <property type="protein sequence ID" value="AFJ02318.1"/>
    <property type="molecule type" value="Genomic_DNA"/>
</dbReference>
<protein>
    <submittedName>
        <fullName evidence="6">Sulfide dehydrogenase (Flavocytochrome C) flavoprotein chain</fullName>
    </submittedName>
</protein>
<accession>I1YHC5</accession>
<keyword evidence="1" id="KW-0285">Flavoprotein</keyword>
<feature type="domain" description="Flavocytochrome c sulphide dehydrogenase flavin-binding" evidence="4">
    <location>
        <begin position="356"/>
        <end position="421"/>
    </location>
</feature>
<dbReference type="Proteomes" id="UP000009145">
    <property type="component" value="Chromosome"/>
</dbReference>
<dbReference type="eggNOG" id="COG0446">
    <property type="taxonomic scope" value="Bacteria"/>
</dbReference>
<evidence type="ECO:0000256" key="1">
    <source>
        <dbReference type="ARBA" id="ARBA00022630"/>
    </source>
</evidence>
<dbReference type="PANTHER" id="PTHR43755">
    <property type="match status" value="1"/>
</dbReference>
<evidence type="ECO:0000313" key="7">
    <source>
        <dbReference type="Proteomes" id="UP000009145"/>
    </source>
</evidence>
<organism evidence="6 7">
    <name type="scientific">Methylophaga frappieri (strain ATCC BAA-2434 / DSM 25690 / JAM7)</name>
    <dbReference type="NCBI Taxonomy" id="754477"/>
    <lineage>
        <taxon>Bacteria</taxon>
        <taxon>Pseudomonadati</taxon>
        <taxon>Pseudomonadota</taxon>
        <taxon>Gammaproteobacteria</taxon>
        <taxon>Thiotrichales</taxon>
        <taxon>Piscirickettsiaceae</taxon>
        <taxon>Methylophaga</taxon>
    </lineage>
</organism>
<dbReference type="InterPro" id="IPR052541">
    <property type="entry name" value="SQRD"/>
</dbReference>
<dbReference type="OrthoDB" id="9802771at2"/>
<dbReference type="SUPFAM" id="SSF55424">
    <property type="entry name" value="FAD/NAD-linked reductases, dimerisation (C-terminal) domain"/>
    <property type="match status" value="1"/>
</dbReference>
<dbReference type="Pfam" id="PF07992">
    <property type="entry name" value="Pyr_redox_2"/>
    <property type="match status" value="1"/>
</dbReference>
<evidence type="ECO:0000259" key="4">
    <source>
        <dbReference type="Pfam" id="PF09242"/>
    </source>
</evidence>
<dbReference type="InterPro" id="IPR023753">
    <property type="entry name" value="FAD/NAD-binding_dom"/>
</dbReference>
<sequence precursor="true">MSHSRRQFLKSAALSGLAATLPISLGSCRSAKKAKVVVIGGGYAGATAARYLALWAPEIEIILIEKQTRFISCPQSNLVLSGSRQLTDLTHSYETLASLPSIQLIQDEVTAIDADKKKVYLTQGDVQSYDRLIIAPGVSLDYHNLPMLQSATAQQKVPHAWKAGSQTQLLAQQLQAMRPGGTVIMTVPQAPYRCPPGPYERACQIALYLKRHNPKGKLLILDANPDIISKKSLFVEAWQTLYPNLIDYLPTHALDSVDVDNLAVETLFGDYRADVLNVIPPQQAGAVAEMAGVVNIDQRWCDVNFLTYESTAIASIHVIGDAVAAKTPKSGHVANQQAKVCAAAVISLLREEQPEPQPVFSNTCYSFVDDKQAMHVANVYRYDAKTREMRTMNGGGVSKTHSETEGRYAQGWAENIWSDMLGELP</sequence>
<keyword evidence="2" id="KW-0274">FAD</keyword>
<evidence type="ECO:0000259" key="5">
    <source>
        <dbReference type="Pfam" id="PF21706"/>
    </source>
</evidence>
<dbReference type="GO" id="GO:0050660">
    <property type="term" value="F:flavin adenine dinucleotide binding"/>
    <property type="evidence" value="ECO:0007669"/>
    <property type="project" value="InterPro"/>
</dbReference>
<dbReference type="Gene3D" id="3.90.760.10">
    <property type="entry name" value="Flavocytochrome c sulphide dehydrogenase, flavin-binding domain"/>
    <property type="match status" value="1"/>
</dbReference>
<dbReference type="Gene3D" id="3.50.50.60">
    <property type="entry name" value="FAD/NAD(P)-binding domain"/>
    <property type="match status" value="2"/>
</dbReference>
<reference evidence="6 7" key="1">
    <citation type="journal article" date="2012" name="J. Bacteriol.">
        <title>Complete genome sequences of Methylophaga sp. strain JAM1 and Methylophaga sp. strain JAM7.</title>
        <authorList>
            <person name="Villeneuve C."/>
            <person name="Martineau C."/>
            <person name="Mauffrey F."/>
            <person name="Villemur R."/>
        </authorList>
    </citation>
    <scope>NUCLEOTIDE SEQUENCE [LARGE SCALE GENOMIC DNA]</scope>
    <source>
        <strain evidence="6 7">JAM7</strain>
    </source>
</reference>
<dbReference type="PROSITE" id="PS51257">
    <property type="entry name" value="PROKAR_LIPOPROTEIN"/>
    <property type="match status" value="1"/>
</dbReference>
<dbReference type="Pfam" id="PF09242">
    <property type="entry name" value="FCSD-flav_bind"/>
    <property type="match status" value="1"/>
</dbReference>
<dbReference type="PANTHER" id="PTHR43755:SF1">
    <property type="entry name" value="FAD-DEPENDENT PYRIDINE NUCLEOTIDE-DISULPHIDE OXIDOREDUCTASE"/>
    <property type="match status" value="1"/>
</dbReference>
<feature type="domain" description="Sulfide dehydrogenase [flavocytochrome c] flavoprotein chain central" evidence="5">
    <location>
        <begin position="167"/>
        <end position="280"/>
    </location>
</feature>
<dbReference type="HOGENOM" id="CLU_030742_0_0_6"/>
<proteinExistence type="predicted"/>
<dbReference type="KEGG" id="mec:Q7C_1163"/>
<evidence type="ECO:0000256" key="2">
    <source>
        <dbReference type="ARBA" id="ARBA00022827"/>
    </source>
</evidence>
<dbReference type="AlphaFoldDB" id="I1YHC5"/>
<dbReference type="InterPro" id="IPR006311">
    <property type="entry name" value="TAT_signal"/>
</dbReference>